<dbReference type="AlphaFoldDB" id="A0A4S3LZ53"/>
<organism evidence="1 2">
    <name type="scientific">Robertkochia marina</name>
    <dbReference type="NCBI Taxonomy" id="1227945"/>
    <lineage>
        <taxon>Bacteria</taxon>
        <taxon>Pseudomonadati</taxon>
        <taxon>Bacteroidota</taxon>
        <taxon>Flavobacteriia</taxon>
        <taxon>Flavobacteriales</taxon>
        <taxon>Flavobacteriaceae</taxon>
        <taxon>Robertkochia</taxon>
    </lineage>
</organism>
<evidence type="ECO:0000313" key="2">
    <source>
        <dbReference type="Proteomes" id="UP000305939"/>
    </source>
</evidence>
<reference evidence="1 2" key="1">
    <citation type="submission" date="2019-04" db="EMBL/GenBank/DDBJ databases">
        <title>Draft genome sequence of Robertkochia marina CC-AMO-30D.</title>
        <authorList>
            <person name="Hameed A."/>
            <person name="Lin S.-Y."/>
            <person name="Shahina M."/>
            <person name="Lai W.-A."/>
            <person name="Young C.-C."/>
        </authorList>
    </citation>
    <scope>NUCLEOTIDE SEQUENCE [LARGE SCALE GENOMIC DNA]</scope>
    <source>
        <strain evidence="1 2">CC-AMO-30D</strain>
    </source>
</reference>
<proteinExistence type="predicted"/>
<dbReference type="RefSeq" id="WP_136336786.1">
    <property type="nucleotide sequence ID" value="NZ_QXMP01000011.1"/>
</dbReference>
<sequence length="122" mass="14077">MIKVFKILIILIPASILIIWNDTPKDWGDNSVAECFNTLTSQQSFLRELFLAFDQQDLKFPEIKYVQDTILLNIKGLNIPDQYKFSLNAEKIVLIESSENKSALQLTITKKVYDSSLIKFTF</sequence>
<accession>A0A4S3LZ53</accession>
<name>A0A4S3LZ53_9FLAO</name>
<dbReference type="Proteomes" id="UP000305939">
    <property type="component" value="Unassembled WGS sequence"/>
</dbReference>
<evidence type="ECO:0000313" key="1">
    <source>
        <dbReference type="EMBL" id="THD66716.1"/>
    </source>
</evidence>
<gene>
    <name evidence="1" type="ORF">E7Z59_13105</name>
</gene>
<comment type="caution">
    <text evidence="1">The sequence shown here is derived from an EMBL/GenBank/DDBJ whole genome shotgun (WGS) entry which is preliminary data.</text>
</comment>
<protein>
    <submittedName>
        <fullName evidence="1">Uncharacterized protein</fullName>
    </submittedName>
</protein>
<keyword evidence="2" id="KW-1185">Reference proteome</keyword>
<dbReference type="EMBL" id="SSMC01000003">
    <property type="protein sequence ID" value="THD66716.1"/>
    <property type="molecule type" value="Genomic_DNA"/>
</dbReference>